<dbReference type="Proteomes" id="UP000799429">
    <property type="component" value="Unassembled WGS sequence"/>
</dbReference>
<sequence length="112" mass="12895">MRFIDAHPPVRSDIFLDTFTFSAFCELGYPVFWRRNRYWNYHGGEVMGWDRLAGKKKRILIACTYIDHLGSAAYLFIFISVDTNGQGLFEPTDFHAFPSVMFSGGLQMQANV</sequence>
<evidence type="ECO:0000313" key="3">
    <source>
        <dbReference type="Proteomes" id="UP000799429"/>
    </source>
</evidence>
<keyword evidence="1" id="KW-1133">Transmembrane helix</keyword>
<gene>
    <name evidence="2" type="ORF">M501DRAFT_223162</name>
</gene>
<comment type="caution">
    <text evidence="2">The sequence shown here is derived from an EMBL/GenBank/DDBJ whole genome shotgun (WGS) entry which is preliminary data.</text>
</comment>
<reference evidence="2" key="1">
    <citation type="journal article" date="2020" name="Stud. Mycol.">
        <title>101 Dothideomycetes genomes: a test case for predicting lifestyles and emergence of pathogens.</title>
        <authorList>
            <person name="Haridas S."/>
            <person name="Albert R."/>
            <person name="Binder M."/>
            <person name="Bloem J."/>
            <person name="Labutti K."/>
            <person name="Salamov A."/>
            <person name="Andreopoulos B."/>
            <person name="Baker S."/>
            <person name="Barry K."/>
            <person name="Bills G."/>
            <person name="Bluhm B."/>
            <person name="Cannon C."/>
            <person name="Castanera R."/>
            <person name="Culley D."/>
            <person name="Daum C."/>
            <person name="Ezra D."/>
            <person name="Gonzalez J."/>
            <person name="Henrissat B."/>
            <person name="Kuo A."/>
            <person name="Liang C."/>
            <person name="Lipzen A."/>
            <person name="Lutzoni F."/>
            <person name="Magnuson J."/>
            <person name="Mondo S."/>
            <person name="Nolan M."/>
            <person name="Ohm R."/>
            <person name="Pangilinan J."/>
            <person name="Park H.-J."/>
            <person name="Ramirez L."/>
            <person name="Alfaro M."/>
            <person name="Sun H."/>
            <person name="Tritt A."/>
            <person name="Yoshinaga Y."/>
            <person name="Zwiers L.-H."/>
            <person name="Turgeon B."/>
            <person name="Goodwin S."/>
            <person name="Spatafora J."/>
            <person name="Crous P."/>
            <person name="Grigoriev I."/>
        </authorList>
    </citation>
    <scope>NUCLEOTIDE SEQUENCE</scope>
    <source>
        <strain evidence="2">CBS 101060</strain>
    </source>
</reference>
<keyword evidence="3" id="KW-1185">Reference proteome</keyword>
<proteinExistence type="predicted"/>
<evidence type="ECO:0000256" key="1">
    <source>
        <dbReference type="SAM" id="Phobius"/>
    </source>
</evidence>
<organism evidence="2 3">
    <name type="scientific">Patellaria atrata CBS 101060</name>
    <dbReference type="NCBI Taxonomy" id="1346257"/>
    <lineage>
        <taxon>Eukaryota</taxon>
        <taxon>Fungi</taxon>
        <taxon>Dikarya</taxon>
        <taxon>Ascomycota</taxon>
        <taxon>Pezizomycotina</taxon>
        <taxon>Dothideomycetes</taxon>
        <taxon>Dothideomycetes incertae sedis</taxon>
        <taxon>Patellariales</taxon>
        <taxon>Patellariaceae</taxon>
        <taxon>Patellaria</taxon>
    </lineage>
</organism>
<evidence type="ECO:0000313" key="2">
    <source>
        <dbReference type="EMBL" id="KAF2836667.1"/>
    </source>
</evidence>
<dbReference type="AlphaFoldDB" id="A0A9P4VPF0"/>
<keyword evidence="1" id="KW-0472">Membrane</keyword>
<name>A0A9P4VPF0_9PEZI</name>
<feature type="transmembrane region" description="Helical" evidence="1">
    <location>
        <begin position="59"/>
        <end position="81"/>
    </location>
</feature>
<protein>
    <submittedName>
        <fullName evidence="2">Uncharacterized protein</fullName>
    </submittedName>
</protein>
<dbReference type="EMBL" id="MU006102">
    <property type="protein sequence ID" value="KAF2836667.1"/>
    <property type="molecule type" value="Genomic_DNA"/>
</dbReference>
<accession>A0A9P4VPF0</accession>
<keyword evidence="1" id="KW-0812">Transmembrane</keyword>